<dbReference type="GO" id="GO:0052621">
    <property type="term" value="F:diguanylate cyclase activity"/>
    <property type="evidence" value="ECO:0007669"/>
    <property type="project" value="TreeGrafter"/>
</dbReference>
<dbReference type="Pfam" id="PF00990">
    <property type="entry name" value="GGDEF"/>
    <property type="match status" value="1"/>
</dbReference>
<evidence type="ECO:0000256" key="1">
    <source>
        <dbReference type="SAM" id="Phobius"/>
    </source>
</evidence>
<dbReference type="STRING" id="1121291.SAMN02745134_00148"/>
<dbReference type="PROSITE" id="PS50887">
    <property type="entry name" value="GGDEF"/>
    <property type="match status" value="1"/>
</dbReference>
<dbReference type="InterPro" id="IPR029016">
    <property type="entry name" value="GAF-like_dom_sf"/>
</dbReference>
<sequence>MKNFIKFANGLIILSFCIIIFSIIAGLNKNNDVIKNGVLDASNISSKGSAIDLNGEWEFYLGQLVSSDGKIQNTKNKQLVKVPSSWTKYKGKDNKNLPVDGYGVYRIVIKASKGDNLALKIPQIGSSYNLWLNGKIRYSSGQVGKDASESKPKWTTKVVNFTVKKEYTEIMFEVSNFHYFRAGITTPIIIGTENQIQKLKYDGLFLDSSIFAALSVMAIFFFLLYILHTHNKSYFYLALFSIAIAIRPLLYGECYFNNLFPNINFEIDSKIYLVSFIAIQLFFLYCYYQYQNLLSKKFLHIIGWPLILIIIVGVILPAKDMMYTVILLEMMIPIVVLICIYLFYIAYRNKCEEVGINILSVLLLCFLAIVDVLNNSEIIKSNIYYTPIAMLIITFIQTFLQVCKFRESGLLNERLAYEIEIKNLKLKYEIGQRALTEKLNNGLKAMVSTLDIQELLVGMADNLSRIIEFDNIVITLNVDENVNIIANKVGNNSIKCVEYKGKINFSNDNLIYEETKFEQVQIIKLHTLNGNEKNLIVKPLYNKGGLLCVIKLVLSCSKEIINNDIMQLINIYSEQSSLALQNAKSYKKIKELAMYDELTKIYNRRYLMKLGTKEFNLASNFSAAMLDIDYFKRVNDTYGHLFGDVIIKTIANICKKCMPKNSIIGRYGGEEFIIFFKDIEFDVVWQLLEELRREIENNSYSYNNNERIKVTVSIGVAVQQKQNENLHNLINNADKALYEAKNSGRNCIMTLNEQRTTVTHKIEKACYNED</sequence>
<feature type="transmembrane region" description="Helical" evidence="1">
    <location>
        <begin position="234"/>
        <end position="251"/>
    </location>
</feature>
<dbReference type="InterPro" id="IPR029787">
    <property type="entry name" value="Nucleotide_cyclase"/>
</dbReference>
<reference evidence="3 4" key="1">
    <citation type="submission" date="2017-04" db="EMBL/GenBank/DDBJ databases">
        <authorList>
            <person name="Afonso C.L."/>
            <person name="Miller P.J."/>
            <person name="Scott M.A."/>
            <person name="Spackman E."/>
            <person name="Goraichik I."/>
            <person name="Dimitrov K.M."/>
            <person name="Suarez D.L."/>
            <person name="Swayne D.E."/>
        </authorList>
    </citation>
    <scope>NUCLEOTIDE SEQUENCE [LARGE SCALE GENOMIC DNA]</scope>
    <source>
        <strain evidence="3 4">DSM 12555</strain>
    </source>
</reference>
<evidence type="ECO:0000313" key="4">
    <source>
        <dbReference type="Proteomes" id="UP000192468"/>
    </source>
</evidence>
<feature type="transmembrane region" description="Helical" evidence="1">
    <location>
        <begin position="354"/>
        <end position="370"/>
    </location>
</feature>
<keyword evidence="1" id="KW-1133">Transmembrane helix</keyword>
<dbReference type="CDD" id="cd01949">
    <property type="entry name" value="GGDEF"/>
    <property type="match status" value="1"/>
</dbReference>
<feature type="transmembrane region" description="Helical" evidence="1">
    <location>
        <begin position="382"/>
        <end position="400"/>
    </location>
</feature>
<keyword evidence="4" id="KW-1185">Reference proteome</keyword>
<dbReference type="Pfam" id="PF07695">
    <property type="entry name" value="7TMR-DISM_7TM"/>
    <property type="match status" value="1"/>
</dbReference>
<evidence type="ECO:0000313" key="3">
    <source>
        <dbReference type="EMBL" id="SMC16766.1"/>
    </source>
</evidence>
<dbReference type="Gene3D" id="3.30.450.40">
    <property type="match status" value="1"/>
</dbReference>
<feature type="transmembrane region" description="Helical" evidence="1">
    <location>
        <begin position="297"/>
        <end position="316"/>
    </location>
</feature>
<dbReference type="PANTHER" id="PTHR45138">
    <property type="entry name" value="REGULATORY COMPONENTS OF SENSORY TRANSDUCTION SYSTEM"/>
    <property type="match status" value="1"/>
</dbReference>
<feature type="transmembrane region" description="Helical" evidence="1">
    <location>
        <begin position="322"/>
        <end position="347"/>
    </location>
</feature>
<dbReference type="SUPFAM" id="SSF49785">
    <property type="entry name" value="Galactose-binding domain-like"/>
    <property type="match status" value="1"/>
</dbReference>
<organism evidence="3 4">
    <name type="scientific">Clostridium acidisoli DSM 12555</name>
    <dbReference type="NCBI Taxonomy" id="1121291"/>
    <lineage>
        <taxon>Bacteria</taxon>
        <taxon>Bacillati</taxon>
        <taxon>Bacillota</taxon>
        <taxon>Clostridia</taxon>
        <taxon>Eubacteriales</taxon>
        <taxon>Clostridiaceae</taxon>
        <taxon>Clostridium</taxon>
    </lineage>
</organism>
<feature type="transmembrane region" description="Helical" evidence="1">
    <location>
        <begin position="7"/>
        <end position="27"/>
    </location>
</feature>
<feature type="domain" description="GGDEF" evidence="2">
    <location>
        <begin position="619"/>
        <end position="753"/>
    </location>
</feature>
<dbReference type="PANTHER" id="PTHR45138:SF9">
    <property type="entry name" value="DIGUANYLATE CYCLASE DGCM-RELATED"/>
    <property type="match status" value="1"/>
</dbReference>
<evidence type="ECO:0000259" key="2">
    <source>
        <dbReference type="PROSITE" id="PS50887"/>
    </source>
</evidence>
<proteinExistence type="predicted"/>
<dbReference type="Gene3D" id="3.30.70.270">
    <property type="match status" value="1"/>
</dbReference>
<dbReference type="Proteomes" id="UP000192468">
    <property type="component" value="Unassembled WGS sequence"/>
</dbReference>
<dbReference type="Gene3D" id="2.60.120.260">
    <property type="entry name" value="Galactose-binding domain-like"/>
    <property type="match status" value="1"/>
</dbReference>
<dbReference type="SMART" id="SM00267">
    <property type="entry name" value="GGDEF"/>
    <property type="match status" value="1"/>
</dbReference>
<feature type="transmembrane region" description="Helical" evidence="1">
    <location>
        <begin position="271"/>
        <end position="290"/>
    </location>
</feature>
<keyword evidence="1" id="KW-0812">Transmembrane</keyword>
<dbReference type="InterPro" id="IPR000160">
    <property type="entry name" value="GGDEF_dom"/>
</dbReference>
<dbReference type="InterPro" id="IPR050469">
    <property type="entry name" value="Diguanylate_Cyclase"/>
</dbReference>
<dbReference type="FunFam" id="3.30.70.270:FF:000001">
    <property type="entry name" value="Diguanylate cyclase domain protein"/>
    <property type="match status" value="1"/>
</dbReference>
<dbReference type="OrthoDB" id="9805474at2"/>
<dbReference type="AlphaFoldDB" id="A0A1W1WYF8"/>
<dbReference type="RefSeq" id="WP_084113370.1">
    <property type="nucleotide sequence ID" value="NZ_FWXH01000002.1"/>
</dbReference>
<feature type="transmembrane region" description="Helical" evidence="1">
    <location>
        <begin position="204"/>
        <end position="227"/>
    </location>
</feature>
<dbReference type="InterPro" id="IPR011623">
    <property type="entry name" value="7TMR_DISM_rcpt_extracell_dom1"/>
</dbReference>
<dbReference type="NCBIfam" id="TIGR00254">
    <property type="entry name" value="GGDEF"/>
    <property type="match status" value="1"/>
</dbReference>
<name>A0A1W1WYF8_9CLOT</name>
<keyword evidence="1" id="KW-0472">Membrane</keyword>
<dbReference type="InterPro" id="IPR043128">
    <property type="entry name" value="Rev_trsase/Diguanyl_cyclase"/>
</dbReference>
<gene>
    <name evidence="3" type="ORF">SAMN02745134_00148</name>
</gene>
<dbReference type="SUPFAM" id="SSF55073">
    <property type="entry name" value="Nucleotide cyclase"/>
    <property type="match status" value="1"/>
</dbReference>
<dbReference type="SUPFAM" id="SSF55781">
    <property type="entry name" value="GAF domain-like"/>
    <property type="match status" value="1"/>
</dbReference>
<protein>
    <submittedName>
        <fullName evidence="3">Diguanylate cyclase (GGDEF) domain-containing protein</fullName>
    </submittedName>
</protein>
<dbReference type="EMBL" id="FWXH01000002">
    <property type="protein sequence ID" value="SMC16766.1"/>
    <property type="molecule type" value="Genomic_DNA"/>
</dbReference>
<accession>A0A1W1WYF8</accession>
<dbReference type="InterPro" id="IPR008979">
    <property type="entry name" value="Galactose-bd-like_sf"/>
</dbReference>